<sequence>MAASTSTSDLSFDFAFNTDSEEEFGGFDSFDVEIAEKLVQDRRRAFDRESDDDFSISDLDISNSESGDSSSDDETMPVAPHECDWTDNLTDYPDIPFINQASVGVDNAEDCRKMSAEQLFGIFFTDYLVRLIVGETNRYAGQCRQHEPKKGIKHSEWYEVTVPELKTWLGLLLTMGLVQKKGRLGEYWSTHNLTQTPGFSVTMPRNRFLQILRYLHFVNNEDSSINKENKLWKVQNILDYINKRFRAAYHPRRELSIDETMLKFKGRLGIKQYIKSKPVKWGIKLFTIVESHTGYVLNLLRKRVKTVVSKTTQIVLDVGKHYLNKGHRFFTDNYYTSIELMTKLEEENTLSCGTVNQNRSGLPKDAKKTCAVVKSLKRGDSLKRMKGRMLAVTWRDTRIVNVLCNVPGYLGDGAVRRRDRKGAQIIINRPSAIELYNTFMGGVDLSNQRVSSYRRHMKSLTWYLQVFFHIVQLSGVQAYLLHKEMNPGKSNNQFGFFLELIDGLVAGCSFIRKHHASSSRPATDIRLNRELEHSLIKHETQLVCCSHKKSGHFICMWCL</sequence>
<keyword evidence="4" id="KW-1185">Reference proteome</keyword>
<evidence type="ECO:0000259" key="2">
    <source>
        <dbReference type="Pfam" id="PF13843"/>
    </source>
</evidence>
<reference evidence="3" key="1">
    <citation type="journal article" date="2023" name="Mol. Biol. Evol.">
        <title>Third-Generation Sequencing Reveals the Adaptive Role of the Epigenome in Three Deep-Sea Polychaetes.</title>
        <authorList>
            <person name="Perez M."/>
            <person name="Aroh O."/>
            <person name="Sun Y."/>
            <person name="Lan Y."/>
            <person name="Juniper S.K."/>
            <person name="Young C.R."/>
            <person name="Angers B."/>
            <person name="Qian P.Y."/>
        </authorList>
    </citation>
    <scope>NUCLEOTIDE SEQUENCE</scope>
    <source>
        <strain evidence="3">P08H-3</strain>
    </source>
</reference>
<dbReference type="InterPro" id="IPR029526">
    <property type="entry name" value="PGBD"/>
</dbReference>
<feature type="domain" description="PiggyBac transposable element-derived protein" evidence="2">
    <location>
        <begin position="116"/>
        <end position="479"/>
    </location>
</feature>
<feature type="region of interest" description="Disordered" evidence="1">
    <location>
        <begin position="46"/>
        <end position="81"/>
    </location>
</feature>
<gene>
    <name evidence="3" type="ORF">LSH36_831g00039</name>
</gene>
<name>A0AAD9J043_9ANNE</name>
<dbReference type="EMBL" id="JAODUP010000831">
    <property type="protein sequence ID" value="KAK2143563.1"/>
    <property type="molecule type" value="Genomic_DNA"/>
</dbReference>
<dbReference type="PANTHER" id="PTHR46599">
    <property type="entry name" value="PIGGYBAC TRANSPOSABLE ELEMENT-DERIVED PROTEIN 4"/>
    <property type="match status" value="1"/>
</dbReference>
<evidence type="ECO:0000313" key="4">
    <source>
        <dbReference type="Proteomes" id="UP001208570"/>
    </source>
</evidence>
<dbReference type="Proteomes" id="UP001208570">
    <property type="component" value="Unassembled WGS sequence"/>
</dbReference>
<evidence type="ECO:0000313" key="3">
    <source>
        <dbReference type="EMBL" id="KAK2143563.1"/>
    </source>
</evidence>
<protein>
    <recommendedName>
        <fullName evidence="2">PiggyBac transposable element-derived protein domain-containing protein</fullName>
    </recommendedName>
</protein>
<accession>A0AAD9J043</accession>
<evidence type="ECO:0000256" key="1">
    <source>
        <dbReference type="SAM" id="MobiDB-lite"/>
    </source>
</evidence>
<dbReference type="Pfam" id="PF13843">
    <property type="entry name" value="DDE_Tnp_1_7"/>
    <property type="match status" value="1"/>
</dbReference>
<organism evidence="3 4">
    <name type="scientific">Paralvinella palmiformis</name>
    <dbReference type="NCBI Taxonomy" id="53620"/>
    <lineage>
        <taxon>Eukaryota</taxon>
        <taxon>Metazoa</taxon>
        <taxon>Spiralia</taxon>
        <taxon>Lophotrochozoa</taxon>
        <taxon>Annelida</taxon>
        <taxon>Polychaeta</taxon>
        <taxon>Sedentaria</taxon>
        <taxon>Canalipalpata</taxon>
        <taxon>Terebellida</taxon>
        <taxon>Terebelliformia</taxon>
        <taxon>Alvinellidae</taxon>
        <taxon>Paralvinella</taxon>
    </lineage>
</organism>
<dbReference type="PANTHER" id="PTHR46599:SF3">
    <property type="entry name" value="PIGGYBAC TRANSPOSABLE ELEMENT-DERIVED PROTEIN 4"/>
    <property type="match status" value="1"/>
</dbReference>
<dbReference type="AlphaFoldDB" id="A0AAD9J043"/>
<proteinExistence type="predicted"/>
<feature type="compositionally biased region" description="Low complexity" evidence="1">
    <location>
        <begin position="56"/>
        <end position="69"/>
    </location>
</feature>
<comment type="caution">
    <text evidence="3">The sequence shown here is derived from an EMBL/GenBank/DDBJ whole genome shotgun (WGS) entry which is preliminary data.</text>
</comment>